<reference evidence="4 5" key="1">
    <citation type="submission" date="2020-01" db="EMBL/GenBank/DDBJ databases">
        <title>Paenibacillus soybeanensis sp. nov. isolated from the nodules of soybean (Glycine max(L.) Merr).</title>
        <authorList>
            <person name="Wang H."/>
        </authorList>
    </citation>
    <scope>NUCLEOTIDE SEQUENCE [LARGE SCALE GENOMIC DNA]</scope>
    <source>
        <strain evidence="4 5">T1</strain>
    </source>
</reference>
<dbReference type="SMART" id="SM01008">
    <property type="entry name" value="Ald_Xan_dh_C"/>
    <property type="match status" value="1"/>
</dbReference>
<dbReference type="InterPro" id="IPR046867">
    <property type="entry name" value="AldOxase/xan_DH_MoCoBD2"/>
</dbReference>
<evidence type="ECO:0000256" key="2">
    <source>
        <dbReference type="ARBA" id="ARBA00023002"/>
    </source>
</evidence>
<dbReference type="Gene3D" id="3.30.365.10">
    <property type="entry name" value="Aldehyde oxidase/xanthine dehydrogenase, molybdopterin binding domain"/>
    <property type="match status" value="4"/>
</dbReference>
<proteinExistence type="predicted"/>
<feature type="domain" description="Aldehyde oxidase/xanthine dehydrogenase a/b hammerhead" evidence="3">
    <location>
        <begin position="18"/>
        <end position="122"/>
    </location>
</feature>
<dbReference type="Pfam" id="PF02738">
    <property type="entry name" value="MoCoBD_1"/>
    <property type="match status" value="1"/>
</dbReference>
<keyword evidence="2" id="KW-0560">Oxidoreductase</keyword>
<dbReference type="EMBL" id="JAAAMV010000002">
    <property type="protein sequence ID" value="NBD23213.1"/>
    <property type="molecule type" value="Genomic_DNA"/>
</dbReference>
<dbReference type="RefSeq" id="WP_161741643.1">
    <property type="nucleotide sequence ID" value="NZ_JAAAMV010000002.1"/>
</dbReference>
<dbReference type="InterPro" id="IPR036856">
    <property type="entry name" value="Ald_Oxase/Xan_DH_a/b_sf"/>
</dbReference>
<dbReference type="Gene3D" id="3.90.1170.50">
    <property type="entry name" value="Aldehyde oxidase/xanthine dehydrogenase, a/b hammerhead"/>
    <property type="match status" value="1"/>
</dbReference>
<protein>
    <submittedName>
        <fullName evidence="4">Molybdopterin-dependent oxidoreductase</fullName>
    </submittedName>
</protein>
<comment type="caution">
    <text evidence="4">The sequence shown here is derived from an EMBL/GenBank/DDBJ whole genome shotgun (WGS) entry which is preliminary data.</text>
</comment>
<dbReference type="Proteomes" id="UP000665561">
    <property type="component" value="Unassembled WGS sequence"/>
</dbReference>
<evidence type="ECO:0000256" key="1">
    <source>
        <dbReference type="ARBA" id="ARBA00022505"/>
    </source>
</evidence>
<dbReference type="SUPFAM" id="SSF56003">
    <property type="entry name" value="Molybdenum cofactor-binding domain"/>
    <property type="match status" value="1"/>
</dbReference>
<organism evidence="4 5">
    <name type="scientific">Paenibacillus glycinis</name>
    <dbReference type="NCBI Taxonomy" id="2697035"/>
    <lineage>
        <taxon>Bacteria</taxon>
        <taxon>Bacillati</taxon>
        <taxon>Bacillota</taxon>
        <taxon>Bacilli</taxon>
        <taxon>Bacillales</taxon>
        <taxon>Paenibacillaceae</taxon>
        <taxon>Paenibacillus</taxon>
    </lineage>
</organism>
<dbReference type="Pfam" id="PF01315">
    <property type="entry name" value="Ald_Xan_dh_C"/>
    <property type="match status" value="1"/>
</dbReference>
<dbReference type="Pfam" id="PF20256">
    <property type="entry name" value="MoCoBD_2"/>
    <property type="match status" value="1"/>
</dbReference>
<name>A0ABW9XKT3_9BACL</name>
<accession>A0ABW9XKT3</accession>
<sequence>METIGKSVPRIESRKKVTGTARYANDAQNADQLHGWLVTSPYAHARIVRIDCAGALAASGVHAVVTGADYPVLTGTVLADRPPLAVNKVRYFGEPLAVVVADTEQLAKRAAALIRAEFEPLPLVQSPSEGLRPDAPLVHEELGGYEKFGDVYPVPGTNIGNFVKIRKGDMEAGWAASEVTVEGEFAFDSSDHCAMEPRCSIVEAMPDGTIDIQTSTQDPFFIKRLFERYFRAEQKKVLVHTPLVGGGFGGKGSIQLEYIAYIASRACGGRPVKINNTRETDIVSSPCHIGLEAKVKLGATRDGKLTAAEITLLFDNGGYTDNGAIVTTSAAVDCTGPYRIDHVRCDALSVYTNHPYATAFRGFGHLENHFCMERAMDLLAEELRMDPLELRRRNAILPGDTTPTQAPLDRSNLGDLPACIERLKPLIKWEGGGRVAVAGDLVRATGVACIWKTSGSEIDTGSGAILTFNHDGTMNLTVGAVEIGQGNRTVMAQLLAERIRVPVDHVHVMLDIDTQVTPEHWKTVASSSTMMVGNAVLDAADDAVAQLKANASLVLKRPAEALDFGGGYVFVRDDPSARLSFASLMSGYMYPDGSAVGEPVIGRGRNRVHGLTRLDPETGKGIPGEQWTVGAEAVTVEYNTRDCTYRMLQAVSVIDAGKVINAATARGQVTGGMSMGLSFATREAFLYNEDGIVLNPQLRYYKLIRYGETPEYVVDFVETPYLQGPYGARGISEHGTIGMPAALANALSVAAGVQLNRLPLTPEQIWRCTQGLR</sequence>
<dbReference type="InterPro" id="IPR008274">
    <property type="entry name" value="AldOxase/xan_DH_MoCoBD1"/>
</dbReference>
<keyword evidence="5" id="KW-1185">Reference proteome</keyword>
<dbReference type="InterPro" id="IPR037165">
    <property type="entry name" value="AldOxase/xan_DH_Mopterin-bd_sf"/>
</dbReference>
<dbReference type="PANTHER" id="PTHR11908:SF132">
    <property type="entry name" value="ALDEHYDE OXIDASE 1-RELATED"/>
    <property type="match status" value="1"/>
</dbReference>
<dbReference type="InterPro" id="IPR016208">
    <property type="entry name" value="Ald_Oxase/xanthine_DH-like"/>
</dbReference>
<gene>
    <name evidence="4" type="ORF">GT019_04965</name>
</gene>
<dbReference type="InterPro" id="IPR000674">
    <property type="entry name" value="Ald_Oxase/Xan_DH_a/b"/>
</dbReference>
<evidence type="ECO:0000313" key="5">
    <source>
        <dbReference type="Proteomes" id="UP000665561"/>
    </source>
</evidence>
<evidence type="ECO:0000313" key="4">
    <source>
        <dbReference type="EMBL" id="NBD23213.1"/>
    </source>
</evidence>
<dbReference type="SUPFAM" id="SSF54665">
    <property type="entry name" value="CO dehydrogenase molybdoprotein N-domain-like"/>
    <property type="match status" value="1"/>
</dbReference>
<dbReference type="PANTHER" id="PTHR11908">
    <property type="entry name" value="XANTHINE DEHYDROGENASE"/>
    <property type="match status" value="1"/>
</dbReference>
<evidence type="ECO:0000259" key="3">
    <source>
        <dbReference type="SMART" id="SM01008"/>
    </source>
</evidence>
<keyword evidence="1" id="KW-0500">Molybdenum</keyword>